<proteinExistence type="predicted"/>
<feature type="region of interest" description="Disordered" evidence="2">
    <location>
        <begin position="675"/>
        <end position="696"/>
    </location>
</feature>
<gene>
    <name evidence="3" type="ORF">NA57DRAFT_56416</name>
</gene>
<keyword evidence="4" id="KW-1185">Reference proteome</keyword>
<feature type="region of interest" description="Disordered" evidence="2">
    <location>
        <begin position="260"/>
        <end position="285"/>
    </location>
</feature>
<dbReference type="EMBL" id="ML978126">
    <property type="protein sequence ID" value="KAF2098773.1"/>
    <property type="molecule type" value="Genomic_DNA"/>
</dbReference>
<keyword evidence="1" id="KW-0175">Coiled coil</keyword>
<reference evidence="3" key="1">
    <citation type="journal article" date="2020" name="Stud. Mycol.">
        <title>101 Dothideomycetes genomes: a test case for predicting lifestyles and emergence of pathogens.</title>
        <authorList>
            <person name="Haridas S."/>
            <person name="Albert R."/>
            <person name="Binder M."/>
            <person name="Bloem J."/>
            <person name="Labutti K."/>
            <person name="Salamov A."/>
            <person name="Andreopoulos B."/>
            <person name="Baker S."/>
            <person name="Barry K."/>
            <person name="Bills G."/>
            <person name="Bluhm B."/>
            <person name="Cannon C."/>
            <person name="Castanera R."/>
            <person name="Culley D."/>
            <person name="Daum C."/>
            <person name="Ezra D."/>
            <person name="Gonzalez J."/>
            <person name="Henrissat B."/>
            <person name="Kuo A."/>
            <person name="Liang C."/>
            <person name="Lipzen A."/>
            <person name="Lutzoni F."/>
            <person name="Magnuson J."/>
            <person name="Mondo S."/>
            <person name="Nolan M."/>
            <person name="Ohm R."/>
            <person name="Pangilinan J."/>
            <person name="Park H.-J."/>
            <person name="Ramirez L."/>
            <person name="Alfaro M."/>
            <person name="Sun H."/>
            <person name="Tritt A."/>
            <person name="Yoshinaga Y."/>
            <person name="Zwiers L.-H."/>
            <person name="Turgeon B."/>
            <person name="Goodwin S."/>
            <person name="Spatafora J."/>
            <person name="Crous P."/>
            <person name="Grigoriev I."/>
        </authorList>
    </citation>
    <scope>NUCLEOTIDE SEQUENCE</scope>
    <source>
        <strain evidence="3">CBS 133067</strain>
    </source>
</reference>
<dbReference type="AlphaFoldDB" id="A0A9P4M624"/>
<feature type="region of interest" description="Disordered" evidence="2">
    <location>
        <begin position="536"/>
        <end position="593"/>
    </location>
</feature>
<feature type="compositionally biased region" description="Polar residues" evidence="2">
    <location>
        <begin position="680"/>
        <end position="689"/>
    </location>
</feature>
<protein>
    <submittedName>
        <fullName evidence="3">Uncharacterized protein</fullName>
    </submittedName>
</protein>
<dbReference type="Proteomes" id="UP000799772">
    <property type="component" value="Unassembled WGS sequence"/>
</dbReference>
<evidence type="ECO:0000256" key="2">
    <source>
        <dbReference type="SAM" id="MobiDB-lite"/>
    </source>
</evidence>
<accession>A0A9P4M624</accession>
<feature type="compositionally biased region" description="Low complexity" evidence="2">
    <location>
        <begin position="269"/>
        <end position="285"/>
    </location>
</feature>
<feature type="compositionally biased region" description="Polar residues" evidence="2">
    <location>
        <begin position="578"/>
        <end position="593"/>
    </location>
</feature>
<feature type="coiled-coil region" evidence="1">
    <location>
        <begin position="161"/>
        <end position="188"/>
    </location>
</feature>
<comment type="caution">
    <text evidence="3">The sequence shown here is derived from an EMBL/GenBank/DDBJ whole genome shotgun (WGS) entry which is preliminary data.</text>
</comment>
<evidence type="ECO:0000256" key="1">
    <source>
        <dbReference type="SAM" id="Coils"/>
    </source>
</evidence>
<evidence type="ECO:0000313" key="4">
    <source>
        <dbReference type="Proteomes" id="UP000799772"/>
    </source>
</evidence>
<evidence type="ECO:0000313" key="3">
    <source>
        <dbReference type="EMBL" id="KAF2098773.1"/>
    </source>
</evidence>
<organism evidence="3 4">
    <name type="scientific">Rhizodiscina lignyota</name>
    <dbReference type="NCBI Taxonomy" id="1504668"/>
    <lineage>
        <taxon>Eukaryota</taxon>
        <taxon>Fungi</taxon>
        <taxon>Dikarya</taxon>
        <taxon>Ascomycota</taxon>
        <taxon>Pezizomycotina</taxon>
        <taxon>Dothideomycetes</taxon>
        <taxon>Pleosporomycetidae</taxon>
        <taxon>Aulographales</taxon>
        <taxon>Rhizodiscinaceae</taxon>
        <taxon>Rhizodiscina</taxon>
    </lineage>
</organism>
<feature type="compositionally biased region" description="Polar residues" evidence="2">
    <location>
        <begin position="559"/>
        <end position="568"/>
    </location>
</feature>
<feature type="region of interest" description="Disordered" evidence="2">
    <location>
        <begin position="813"/>
        <end position="865"/>
    </location>
</feature>
<name>A0A9P4M624_9PEZI</name>
<dbReference type="OrthoDB" id="3855879at2759"/>
<sequence length="865" mass="96500">MSFGVGYGDVVTAFRQGKQVWDSFYDDFENAPKQVRELLEIATSVRESVVSWAELVKGWGQELPGLESIKKKLDEADDFVKKYSELVPEQPGIFSIDAKHRAKRFFKTWRHAFDERARHIKEGLQLQLQMLHDKVFLIAFQNAQNRVPGSTYGYPSRDDVLNDASLLLQRAREERKRIEFQANRLRIEPNHTHSDNLILQAEEILRGRLRLPQIEDSRPLPIDQGGPGLLPANFLQGIVLNHDNTLHAPLRRGTVEPQVWTMPSSPIESPSAHPSVQPSAQPSALPSPYIPASEVSTPVTRTPSIASTMRTTTTMTPSTMVTTPLPPAPSIKAQDSDAIPPWLGEPSLPTHRATFAPKDSSKRFKLDTYRFIAIPNSSRGRYLEWRGENPAHALRHVIPTHTHDTFPYTKHSTFKEPRRVTFGSPHMCTVTDNGKRIMHKKYDVEYRFTQDEFLKVFQSDVRDKDLIGTFEADTIKTKHGRHQNEHIKIWRSREIDQTASLTFFPNGEEQLRHIECALKWFTVPYKKDENKKIMVLELSKPPPDPGPDRKKSIFRRKSSATQSPNESGLPQYFEPASPSLSKRGSTATFDSTTSSLADSELPLYCPQEVYENIRSLTITFSSDKDFKDFTDAFKSAQIPSTSSSRPGTGMTMYSSGSRQSYASSAFDPIAELGDPAVSGATASPTQGQYAQPHGNAHELAASTPASRLFGTSPGRVQHAHGYHELYARQPRLTPPSPGAVSPLSQMMHTPLPGAALGTGYGVPNPAPGSIELAAERDPAELHEQTRTERYEMDVSKETARFELPGRMRTVRHELDSGRTGSRTKPVDIPAPREGAVEVEGSSPPGVNGHSARVVTGQRYRPYGPS</sequence>